<comment type="caution">
    <text evidence="2">The sequence shown here is derived from an EMBL/GenBank/DDBJ whole genome shotgun (WGS) entry which is preliminary data.</text>
</comment>
<evidence type="ECO:0000313" key="3">
    <source>
        <dbReference type="Proteomes" id="UP001286456"/>
    </source>
</evidence>
<dbReference type="GO" id="GO:0005743">
    <property type="term" value="C:mitochondrial inner membrane"/>
    <property type="evidence" value="ECO:0007669"/>
    <property type="project" value="TreeGrafter"/>
</dbReference>
<gene>
    <name evidence="2" type="ORF">B0T19DRAFT_470790</name>
</gene>
<evidence type="ECO:0000313" key="2">
    <source>
        <dbReference type="EMBL" id="KAK3335554.1"/>
    </source>
</evidence>
<reference evidence="2" key="2">
    <citation type="submission" date="2023-06" db="EMBL/GenBank/DDBJ databases">
        <authorList>
            <consortium name="Lawrence Berkeley National Laboratory"/>
            <person name="Haridas S."/>
            <person name="Hensen N."/>
            <person name="Bonometti L."/>
            <person name="Westerberg I."/>
            <person name="Brannstrom I.O."/>
            <person name="Guillou S."/>
            <person name="Cros-Aarteil S."/>
            <person name="Calhoun S."/>
            <person name="Kuo A."/>
            <person name="Mondo S."/>
            <person name="Pangilinan J."/>
            <person name="Riley R."/>
            <person name="Labutti K."/>
            <person name="Andreopoulos B."/>
            <person name="Lipzen A."/>
            <person name="Chen C."/>
            <person name="Yanf M."/>
            <person name="Daum C."/>
            <person name="Ng V."/>
            <person name="Clum A."/>
            <person name="Steindorff A."/>
            <person name="Ohm R."/>
            <person name="Martin F."/>
            <person name="Silar P."/>
            <person name="Natvig D."/>
            <person name="Lalanne C."/>
            <person name="Gautier V."/>
            <person name="Ament-Velasquez S.L."/>
            <person name="Kruys A."/>
            <person name="Hutchinson M.I."/>
            <person name="Powell A.J."/>
            <person name="Barry K."/>
            <person name="Miller A.N."/>
            <person name="Grigoriev I.V."/>
            <person name="Debuchy R."/>
            <person name="Gladieux P."/>
            <person name="Thoren M.H."/>
            <person name="Johannesson H."/>
        </authorList>
    </citation>
    <scope>NUCLEOTIDE SEQUENCE</scope>
    <source>
        <strain evidence="2">SMH4131-1</strain>
    </source>
</reference>
<protein>
    <submittedName>
        <fullName evidence="2">ATP10 protein-domain-containing protein</fullName>
    </submittedName>
</protein>
<dbReference type="Pfam" id="PF05176">
    <property type="entry name" value="ATP-synt_10"/>
    <property type="match status" value="1"/>
</dbReference>
<dbReference type="Proteomes" id="UP001286456">
    <property type="component" value="Unassembled WGS sequence"/>
</dbReference>
<name>A0AAE0MLM6_9PEZI</name>
<dbReference type="PANTHER" id="PTHR28106:SF1">
    <property type="entry name" value="MITOCHONDRIAL ATPASE COMPLEX SUBUNIT ATP10"/>
    <property type="match status" value="1"/>
</dbReference>
<reference evidence="2" key="1">
    <citation type="journal article" date="2023" name="Mol. Phylogenet. Evol.">
        <title>Genome-scale phylogeny and comparative genomics of the fungal order Sordariales.</title>
        <authorList>
            <person name="Hensen N."/>
            <person name="Bonometti L."/>
            <person name="Westerberg I."/>
            <person name="Brannstrom I.O."/>
            <person name="Guillou S."/>
            <person name="Cros-Aarteil S."/>
            <person name="Calhoun S."/>
            <person name="Haridas S."/>
            <person name="Kuo A."/>
            <person name="Mondo S."/>
            <person name="Pangilinan J."/>
            <person name="Riley R."/>
            <person name="LaButti K."/>
            <person name="Andreopoulos B."/>
            <person name="Lipzen A."/>
            <person name="Chen C."/>
            <person name="Yan M."/>
            <person name="Daum C."/>
            <person name="Ng V."/>
            <person name="Clum A."/>
            <person name="Steindorff A."/>
            <person name="Ohm R.A."/>
            <person name="Martin F."/>
            <person name="Silar P."/>
            <person name="Natvig D.O."/>
            <person name="Lalanne C."/>
            <person name="Gautier V."/>
            <person name="Ament-Velasquez S.L."/>
            <person name="Kruys A."/>
            <person name="Hutchinson M.I."/>
            <person name="Powell A.J."/>
            <person name="Barry K."/>
            <person name="Miller A.N."/>
            <person name="Grigoriev I.V."/>
            <person name="Debuchy R."/>
            <person name="Gladieux P."/>
            <person name="Hiltunen Thoren M."/>
            <person name="Johannesson H."/>
        </authorList>
    </citation>
    <scope>NUCLEOTIDE SEQUENCE</scope>
    <source>
        <strain evidence="2">SMH4131-1</strain>
    </source>
</reference>
<organism evidence="2 3">
    <name type="scientific">Cercophora scortea</name>
    <dbReference type="NCBI Taxonomy" id="314031"/>
    <lineage>
        <taxon>Eukaryota</taxon>
        <taxon>Fungi</taxon>
        <taxon>Dikarya</taxon>
        <taxon>Ascomycota</taxon>
        <taxon>Pezizomycotina</taxon>
        <taxon>Sordariomycetes</taxon>
        <taxon>Sordariomycetidae</taxon>
        <taxon>Sordariales</taxon>
        <taxon>Lasiosphaeriaceae</taxon>
        <taxon>Cercophora</taxon>
    </lineage>
</organism>
<sequence length="375" mass="41614">MITRTNARAASCLACQWRSFSVSYRRFAVDKPASPSTTPAAPPSSRSKIPPAPKALEVEPGSSTTADASSIPATPLQTKPSGPLAHAPRGYGDKLEEFTPTPLWRPIGMHAPPSAGENTGIDHRTLKQRRDDFVDYDKHIARRQELKSKMARPYFRDWRNMQFHKGKTFLSPPRPFKADLSLYFPNLHGRTLDPSSSKTGTGADTTPILQGRASVVTVFSSMWAENQIKTFTSPTHNPSLHALLTTNKSLGAQLVQINVEEDTLKAWLIRLFEFSLRRRVPKEDWGKYFLVRRGITEEIRESIGLLNGKVGYTYLVDHQCRIRWAGSGVAHPEERESLNKGLQRVLDEMEKEGVAVGRGTVRKGVVKGGGFKAGA</sequence>
<proteinExistence type="predicted"/>
<feature type="compositionally biased region" description="Polar residues" evidence="1">
    <location>
        <begin position="61"/>
        <end position="80"/>
    </location>
</feature>
<dbReference type="EMBL" id="JAUEPO010000001">
    <property type="protein sequence ID" value="KAK3335554.1"/>
    <property type="molecule type" value="Genomic_DNA"/>
</dbReference>
<evidence type="ECO:0000256" key="1">
    <source>
        <dbReference type="SAM" id="MobiDB-lite"/>
    </source>
</evidence>
<dbReference type="InterPro" id="IPR007849">
    <property type="entry name" value="ATP10"/>
</dbReference>
<keyword evidence="3" id="KW-1185">Reference proteome</keyword>
<accession>A0AAE0MLM6</accession>
<feature type="region of interest" description="Disordered" evidence="1">
    <location>
        <begin position="30"/>
        <end position="98"/>
    </location>
</feature>
<dbReference type="AlphaFoldDB" id="A0AAE0MLM6"/>
<dbReference type="GO" id="GO:0033615">
    <property type="term" value="P:mitochondrial proton-transporting ATP synthase complex assembly"/>
    <property type="evidence" value="ECO:0007669"/>
    <property type="project" value="TreeGrafter"/>
</dbReference>
<dbReference type="PANTHER" id="PTHR28106">
    <property type="entry name" value="MITOCHONDRIAL ATPASE COMPLEX SUBUNIT ATP10"/>
    <property type="match status" value="1"/>
</dbReference>
<feature type="compositionally biased region" description="Low complexity" evidence="1">
    <location>
        <begin position="32"/>
        <end position="47"/>
    </location>
</feature>